<dbReference type="EMBL" id="VXIV02000393">
    <property type="protein sequence ID" value="KAF6038587.1"/>
    <property type="molecule type" value="Genomic_DNA"/>
</dbReference>
<dbReference type="PANTHER" id="PTHR10336">
    <property type="entry name" value="PHOSPHOINOSITIDE-SPECIFIC PHOSPHOLIPASE C FAMILY PROTEIN"/>
    <property type="match status" value="1"/>
</dbReference>
<dbReference type="PANTHER" id="PTHR10336:SF209">
    <property type="entry name" value="PHOSPHOINOSITIDE PHOSPHOLIPASE C"/>
    <property type="match status" value="1"/>
</dbReference>
<comment type="caution">
    <text evidence="3">The sequence shown here is derived from an EMBL/GenBank/DDBJ whole genome shotgun (WGS) entry which is preliminary data.</text>
</comment>
<dbReference type="SMART" id="SM00148">
    <property type="entry name" value="PLCXc"/>
    <property type="match status" value="1"/>
</dbReference>
<dbReference type="SUPFAM" id="SSF51695">
    <property type="entry name" value="PLC-like phosphodiesterases"/>
    <property type="match status" value="1"/>
</dbReference>
<dbReference type="OrthoDB" id="269822at2759"/>
<evidence type="ECO:0000313" key="4">
    <source>
        <dbReference type="Proteomes" id="UP000593567"/>
    </source>
</evidence>
<evidence type="ECO:0000256" key="1">
    <source>
        <dbReference type="RuleBase" id="RU361133"/>
    </source>
</evidence>
<sequence>MQHHLSKNGFLLLLSSNMMNIRNCEHNEVYQDMTQPLTSYFISSSHNTYLIEDQLRGPSSIEGYIRALMSGCRCVECKSLRICLLTLGLLGWDNGPQVYHGYTLTSRILFKDIIEDAIRVYAFFKTQYPLILSLENHCSIEQQKIMAQILKDNLGDMLHTDPVNPDIKQLPSPEQLKGKILIKCRKLPAGVTEVAEEDSDDEMNSTTSDDLQVKEMLNQKKKKGKIKLAPELSNLVTYIQSVSFQGFAAVRKQGKPYEMSSYSEKKALKLIDDEAGSL</sequence>
<gene>
    <name evidence="3" type="ORF">EB796_003087</name>
</gene>
<keyword evidence="1" id="KW-0378">Hydrolase</keyword>
<dbReference type="InterPro" id="IPR001711">
    <property type="entry name" value="PLipase_C_Pinositol-sp_Y"/>
</dbReference>
<dbReference type="GO" id="GO:0016042">
    <property type="term" value="P:lipid catabolic process"/>
    <property type="evidence" value="ECO:0007669"/>
    <property type="project" value="UniProtKB-KW"/>
</dbReference>
<proteinExistence type="predicted"/>
<protein>
    <recommendedName>
        <fullName evidence="1">Phosphoinositide phospholipase C</fullName>
        <ecNumber evidence="1">3.1.4.11</ecNumber>
    </recommendedName>
</protein>
<name>A0A7J7KK08_BUGNE</name>
<dbReference type="GO" id="GO:0035556">
    <property type="term" value="P:intracellular signal transduction"/>
    <property type="evidence" value="ECO:0007669"/>
    <property type="project" value="InterPro"/>
</dbReference>
<dbReference type="GO" id="GO:0005886">
    <property type="term" value="C:plasma membrane"/>
    <property type="evidence" value="ECO:0007669"/>
    <property type="project" value="TreeGrafter"/>
</dbReference>
<dbReference type="PROSITE" id="PS50007">
    <property type="entry name" value="PIPLC_X_DOMAIN"/>
    <property type="match status" value="1"/>
</dbReference>
<dbReference type="PROSITE" id="PS50008">
    <property type="entry name" value="PIPLC_Y_DOMAIN"/>
    <property type="match status" value="1"/>
</dbReference>
<dbReference type="AlphaFoldDB" id="A0A7J7KK08"/>
<dbReference type="InterPro" id="IPR000909">
    <property type="entry name" value="PLipase_C_PInositol-sp_X_dom"/>
</dbReference>
<dbReference type="Proteomes" id="UP000593567">
    <property type="component" value="Unassembled WGS sequence"/>
</dbReference>
<accession>A0A7J7KK08</accession>
<feature type="domain" description="PI-PLC Y-box" evidence="2">
    <location>
        <begin position="232"/>
        <end position="278"/>
    </location>
</feature>
<dbReference type="InterPro" id="IPR001192">
    <property type="entry name" value="PI-PLC_fam"/>
</dbReference>
<dbReference type="EC" id="3.1.4.11" evidence="1"/>
<dbReference type="Pfam" id="PF00388">
    <property type="entry name" value="PI-PLC-X"/>
    <property type="match status" value="1"/>
</dbReference>
<dbReference type="PRINTS" id="PR00390">
    <property type="entry name" value="PHPHLIPASEC"/>
</dbReference>
<dbReference type="InterPro" id="IPR017946">
    <property type="entry name" value="PLC-like_Pdiesterase_TIM-brl"/>
</dbReference>
<keyword evidence="1" id="KW-0442">Lipid degradation</keyword>
<evidence type="ECO:0000259" key="2">
    <source>
        <dbReference type="PROSITE" id="PS50008"/>
    </source>
</evidence>
<dbReference type="GO" id="GO:0004435">
    <property type="term" value="F:phosphatidylinositol-4,5-bisphosphate phospholipase C activity"/>
    <property type="evidence" value="ECO:0007669"/>
    <property type="project" value="UniProtKB-EC"/>
</dbReference>
<organism evidence="3 4">
    <name type="scientific">Bugula neritina</name>
    <name type="common">Brown bryozoan</name>
    <name type="synonym">Sertularia neritina</name>
    <dbReference type="NCBI Taxonomy" id="10212"/>
    <lineage>
        <taxon>Eukaryota</taxon>
        <taxon>Metazoa</taxon>
        <taxon>Spiralia</taxon>
        <taxon>Lophotrochozoa</taxon>
        <taxon>Bryozoa</taxon>
        <taxon>Gymnolaemata</taxon>
        <taxon>Cheilostomatida</taxon>
        <taxon>Flustrina</taxon>
        <taxon>Buguloidea</taxon>
        <taxon>Bugulidae</taxon>
        <taxon>Bugula</taxon>
    </lineage>
</organism>
<comment type="catalytic activity">
    <reaction evidence="1">
        <text>a 1,2-diacyl-sn-glycero-3-phospho-(1D-myo-inositol-4,5-bisphosphate) + H2O = 1D-myo-inositol 1,4,5-trisphosphate + a 1,2-diacyl-sn-glycerol + H(+)</text>
        <dbReference type="Rhea" id="RHEA:33179"/>
        <dbReference type="ChEBI" id="CHEBI:15377"/>
        <dbReference type="ChEBI" id="CHEBI:15378"/>
        <dbReference type="ChEBI" id="CHEBI:17815"/>
        <dbReference type="ChEBI" id="CHEBI:58456"/>
        <dbReference type="ChEBI" id="CHEBI:203600"/>
        <dbReference type="EC" id="3.1.4.11"/>
    </reaction>
</comment>
<keyword evidence="1" id="KW-0443">Lipid metabolism</keyword>
<reference evidence="3" key="1">
    <citation type="submission" date="2020-06" db="EMBL/GenBank/DDBJ databases">
        <title>Draft genome of Bugula neritina, a colonial animal packing powerful symbionts and potential medicines.</title>
        <authorList>
            <person name="Rayko M."/>
        </authorList>
    </citation>
    <scope>NUCLEOTIDE SEQUENCE [LARGE SCALE GENOMIC DNA]</scope>
    <source>
        <strain evidence="3">Kwan_BN1</strain>
    </source>
</reference>
<evidence type="ECO:0000313" key="3">
    <source>
        <dbReference type="EMBL" id="KAF6038587.1"/>
    </source>
</evidence>
<dbReference type="Gene3D" id="3.20.20.190">
    <property type="entry name" value="Phosphatidylinositol (PI) phosphodiesterase"/>
    <property type="match status" value="1"/>
</dbReference>
<keyword evidence="4" id="KW-1185">Reference proteome</keyword>